<accession>A0A6M0QCX3</accession>
<evidence type="ECO:0000313" key="2">
    <source>
        <dbReference type="Proteomes" id="UP000481043"/>
    </source>
</evidence>
<gene>
    <name evidence="1" type="ORF">G4D63_16775</name>
</gene>
<comment type="caution">
    <text evidence="1">The sequence shown here is derived from an EMBL/GenBank/DDBJ whole genome shotgun (WGS) entry which is preliminary data.</text>
</comment>
<dbReference type="Proteomes" id="UP000481043">
    <property type="component" value="Unassembled WGS sequence"/>
</dbReference>
<dbReference type="RefSeq" id="WP_163180894.1">
    <property type="nucleotide sequence ID" value="NZ_JAAIWM010000007.1"/>
</dbReference>
<reference evidence="1 2" key="1">
    <citation type="submission" date="2020-02" db="EMBL/GenBank/DDBJ databases">
        <title>Bacillus aquiflavi sp. nov., isolated from yellow water of strong flavor Chinese baijiu in Yibin region of China.</title>
        <authorList>
            <person name="Xie J."/>
        </authorList>
    </citation>
    <scope>NUCLEOTIDE SEQUENCE [LARGE SCALE GENOMIC DNA]</scope>
    <source>
        <strain evidence="1 2">SA4</strain>
    </source>
</reference>
<dbReference type="InterPro" id="IPR057807">
    <property type="entry name" value="YxiF"/>
</dbReference>
<organism evidence="1 2">
    <name type="scientific">Bacillus mesophilus</name>
    <dbReference type="NCBI Taxonomy" id="1808955"/>
    <lineage>
        <taxon>Bacteria</taxon>
        <taxon>Bacillati</taxon>
        <taxon>Bacillota</taxon>
        <taxon>Bacilli</taxon>
        <taxon>Bacillales</taxon>
        <taxon>Bacillaceae</taxon>
        <taxon>Bacillus</taxon>
    </lineage>
</organism>
<dbReference type="Pfam" id="PF24715">
    <property type="entry name" value="YxiF"/>
    <property type="match status" value="1"/>
</dbReference>
<protein>
    <submittedName>
        <fullName evidence="1">Uncharacterized protein</fullName>
    </submittedName>
</protein>
<keyword evidence="2" id="KW-1185">Reference proteome</keyword>
<sequence>MTELSRKEKIRLLKIKNKRKSIIDDFDKKNINLTFESFCDVDYSINLMEKLFIKIDRDIDEKDEFMFQHNKDLVIEQLSKIKSMLCPTIMESEVLLYHLNYRETGVVSITLKDALQNVEWIVDFTGYPIGRMDFIIIEPNFSFGICVERWEYQDTFINWGLFK</sequence>
<name>A0A6M0QCX3_9BACI</name>
<dbReference type="AlphaFoldDB" id="A0A6M0QCX3"/>
<evidence type="ECO:0000313" key="1">
    <source>
        <dbReference type="EMBL" id="NEY73390.1"/>
    </source>
</evidence>
<proteinExistence type="predicted"/>
<dbReference type="EMBL" id="JAAIWM010000007">
    <property type="protein sequence ID" value="NEY73390.1"/>
    <property type="molecule type" value="Genomic_DNA"/>
</dbReference>